<dbReference type="EMBL" id="MHMM01000010">
    <property type="protein sequence ID" value="OGZ27183.1"/>
    <property type="molecule type" value="Genomic_DNA"/>
</dbReference>
<reference evidence="3 4" key="1">
    <citation type="journal article" date="2016" name="Nat. Commun.">
        <title>Thousands of microbial genomes shed light on interconnected biogeochemical processes in an aquifer system.</title>
        <authorList>
            <person name="Anantharaman K."/>
            <person name="Brown C.T."/>
            <person name="Hug L.A."/>
            <person name="Sharon I."/>
            <person name="Castelle C.J."/>
            <person name="Probst A.J."/>
            <person name="Thomas B.C."/>
            <person name="Singh A."/>
            <person name="Wilkins M.J."/>
            <person name="Karaoz U."/>
            <person name="Brodie E.L."/>
            <person name="Williams K.H."/>
            <person name="Hubbard S.S."/>
            <person name="Banfield J.F."/>
        </authorList>
    </citation>
    <scope>NUCLEOTIDE SEQUENCE [LARGE SCALE GENOMIC DNA]</scope>
</reference>
<organism evidence="3 4">
    <name type="scientific">Candidatus Nealsonbacteria bacterium RIFOXYB1_FULL_40_15</name>
    <dbReference type="NCBI Taxonomy" id="1801677"/>
    <lineage>
        <taxon>Bacteria</taxon>
        <taxon>Candidatus Nealsoniibacteriota</taxon>
    </lineage>
</organism>
<keyword evidence="2" id="KW-0472">Membrane</keyword>
<evidence type="ECO:0000313" key="3">
    <source>
        <dbReference type="EMBL" id="OGZ27183.1"/>
    </source>
</evidence>
<sequence length="95" mass="10683">MIRSNKLFLIAVIVGVAAIIAVGAFLYWGNKWEFAPLEKEQETTGRVDDLVDSLEKELDEEFNSLYQEAVEDSEEVLNDSNELESLGESSDNLEL</sequence>
<name>A0A1G2EN15_9BACT</name>
<dbReference type="Proteomes" id="UP000177740">
    <property type="component" value="Unassembled WGS sequence"/>
</dbReference>
<dbReference type="STRING" id="1801677.A2365_00745"/>
<proteinExistence type="predicted"/>
<evidence type="ECO:0000256" key="1">
    <source>
        <dbReference type="SAM" id="MobiDB-lite"/>
    </source>
</evidence>
<feature type="region of interest" description="Disordered" evidence="1">
    <location>
        <begin position="71"/>
        <end position="95"/>
    </location>
</feature>
<evidence type="ECO:0000313" key="4">
    <source>
        <dbReference type="Proteomes" id="UP000177740"/>
    </source>
</evidence>
<keyword evidence="2" id="KW-0812">Transmembrane</keyword>
<protein>
    <submittedName>
        <fullName evidence="3">Uncharacterized protein</fullName>
    </submittedName>
</protein>
<keyword evidence="2" id="KW-1133">Transmembrane helix</keyword>
<gene>
    <name evidence="3" type="ORF">A2365_00745</name>
</gene>
<dbReference type="AlphaFoldDB" id="A0A1G2EN15"/>
<accession>A0A1G2EN15</accession>
<evidence type="ECO:0000256" key="2">
    <source>
        <dbReference type="SAM" id="Phobius"/>
    </source>
</evidence>
<comment type="caution">
    <text evidence="3">The sequence shown here is derived from an EMBL/GenBank/DDBJ whole genome shotgun (WGS) entry which is preliminary data.</text>
</comment>
<feature type="transmembrane region" description="Helical" evidence="2">
    <location>
        <begin position="7"/>
        <end position="28"/>
    </location>
</feature>